<dbReference type="Proteomes" id="UP000824596">
    <property type="component" value="Unassembled WGS sequence"/>
</dbReference>
<dbReference type="GeneID" id="68355139"/>
<feature type="region of interest" description="Disordered" evidence="3">
    <location>
        <begin position="1"/>
        <end position="311"/>
    </location>
</feature>
<protein>
    <submittedName>
        <fullName evidence="4">SPT2 chromatin protein</fullName>
    </submittedName>
</protein>
<gene>
    <name evidence="4" type="ORF">HRG_06010</name>
</gene>
<feature type="compositionally biased region" description="Basic and acidic residues" evidence="3">
    <location>
        <begin position="38"/>
        <end position="50"/>
    </location>
</feature>
<dbReference type="SMART" id="SM00784">
    <property type="entry name" value="SPT2"/>
    <property type="match status" value="1"/>
</dbReference>
<proteinExistence type="inferred from homology"/>
<accession>A0A9P8SJA6</accession>
<dbReference type="AlphaFoldDB" id="A0A9P8SJA6"/>
<feature type="compositionally biased region" description="Low complexity" evidence="3">
    <location>
        <begin position="56"/>
        <end position="65"/>
    </location>
</feature>
<sequence length="311" mass="33419">MPIGDLLDQISGGKSNVGSPSVPDRPNLPRANSIPAKRKPDNDLRQDASKASRQFPLLPTSTPSPISRAPPKKGSFAEILARGQRAQAVMGQVGKIQHKKVEKGAVKGKDESKPAAPAKGKGASGYKGTSKPVPQGSANGNGSLRKDVQGAQAPRSKAGANKRAAELETAEKKFKKAAQATTGYAGTARPKPGNPVKIKDAPRGGALLNAPMARRGSSKRSRLEDDYDEDMDDFIEYDDEEDEGGPQYGYASDGSSDMEAGMDELDVEEKRAEHLARREDIEQERLEKSLKAAKEDRKRRALEALRAGNRR</sequence>
<evidence type="ECO:0000256" key="1">
    <source>
        <dbReference type="ARBA" id="ARBA00006461"/>
    </source>
</evidence>
<dbReference type="InterPro" id="IPR013256">
    <property type="entry name" value="Chromatin_SPT2"/>
</dbReference>
<evidence type="ECO:0000313" key="4">
    <source>
        <dbReference type="EMBL" id="KAH0963500.1"/>
    </source>
</evidence>
<dbReference type="OrthoDB" id="5430658at2759"/>
<dbReference type="Pfam" id="PF08243">
    <property type="entry name" value="SPT2"/>
    <property type="match status" value="1"/>
</dbReference>
<feature type="compositionally biased region" description="Basic and acidic residues" evidence="3">
    <location>
        <begin position="102"/>
        <end position="113"/>
    </location>
</feature>
<reference evidence="4" key="1">
    <citation type="submission" date="2021-09" db="EMBL/GenBank/DDBJ databases">
        <title>A high-quality genome of the endoparasitic fungus Hirsutella rhossiliensis with a comparison of Hirsutella genomes reveals transposable elements contributing to genome size variation.</title>
        <authorList>
            <person name="Lin R."/>
            <person name="Jiao Y."/>
            <person name="Sun X."/>
            <person name="Ling J."/>
            <person name="Xie B."/>
            <person name="Cheng X."/>
        </authorList>
    </citation>
    <scope>NUCLEOTIDE SEQUENCE</scope>
    <source>
        <strain evidence="4">HR02</strain>
    </source>
</reference>
<keyword evidence="2" id="KW-0175">Coiled coil</keyword>
<organism evidence="4 5">
    <name type="scientific">Hirsutella rhossiliensis</name>
    <dbReference type="NCBI Taxonomy" id="111463"/>
    <lineage>
        <taxon>Eukaryota</taxon>
        <taxon>Fungi</taxon>
        <taxon>Dikarya</taxon>
        <taxon>Ascomycota</taxon>
        <taxon>Pezizomycotina</taxon>
        <taxon>Sordariomycetes</taxon>
        <taxon>Hypocreomycetidae</taxon>
        <taxon>Hypocreales</taxon>
        <taxon>Ophiocordycipitaceae</taxon>
        <taxon>Hirsutella</taxon>
    </lineage>
</organism>
<dbReference type="RefSeq" id="XP_044721013.1">
    <property type="nucleotide sequence ID" value="XM_044864481.1"/>
</dbReference>
<feature type="compositionally biased region" description="Acidic residues" evidence="3">
    <location>
        <begin position="225"/>
        <end position="244"/>
    </location>
</feature>
<name>A0A9P8SJA6_9HYPO</name>
<dbReference type="EMBL" id="JAIZPD010000005">
    <property type="protein sequence ID" value="KAH0963500.1"/>
    <property type="molecule type" value="Genomic_DNA"/>
</dbReference>
<keyword evidence="5" id="KW-1185">Reference proteome</keyword>
<evidence type="ECO:0000313" key="5">
    <source>
        <dbReference type="Proteomes" id="UP000824596"/>
    </source>
</evidence>
<comment type="similarity">
    <text evidence="1">Belongs to the SPT2 family.</text>
</comment>
<evidence type="ECO:0000256" key="2">
    <source>
        <dbReference type="ARBA" id="ARBA00023054"/>
    </source>
</evidence>
<comment type="caution">
    <text evidence="4">The sequence shown here is derived from an EMBL/GenBank/DDBJ whole genome shotgun (WGS) entry which is preliminary data.</text>
</comment>
<feature type="compositionally biased region" description="Low complexity" evidence="3">
    <location>
        <begin position="177"/>
        <end position="188"/>
    </location>
</feature>
<feature type="compositionally biased region" description="Basic and acidic residues" evidence="3">
    <location>
        <begin position="268"/>
        <end position="303"/>
    </location>
</feature>
<feature type="compositionally biased region" description="Basic and acidic residues" evidence="3">
    <location>
        <begin position="163"/>
        <end position="172"/>
    </location>
</feature>
<evidence type="ECO:0000256" key="3">
    <source>
        <dbReference type="SAM" id="MobiDB-lite"/>
    </source>
</evidence>
<feature type="compositionally biased region" description="Low complexity" evidence="3">
    <location>
        <begin position="114"/>
        <end position="128"/>
    </location>
</feature>